<organism evidence="1 2">
    <name type="scientific">Candidatus Daviesbacteria bacterium RIFCSPLOWO2_01_FULL_40_24</name>
    <dbReference type="NCBI Taxonomy" id="1797787"/>
    <lineage>
        <taxon>Bacteria</taxon>
        <taxon>Candidatus Daviesiibacteriota</taxon>
    </lineage>
</organism>
<name>A0A1F5MIM5_9BACT</name>
<evidence type="ECO:0000313" key="1">
    <source>
        <dbReference type="EMBL" id="OGE65179.1"/>
    </source>
</evidence>
<evidence type="ECO:0000313" key="2">
    <source>
        <dbReference type="Proteomes" id="UP000178017"/>
    </source>
</evidence>
<protein>
    <submittedName>
        <fullName evidence="1">Uncharacterized protein</fullName>
    </submittedName>
</protein>
<gene>
    <name evidence="1" type="ORF">A3B49_01455</name>
</gene>
<dbReference type="EMBL" id="MFDO01000023">
    <property type="protein sequence ID" value="OGE65179.1"/>
    <property type="molecule type" value="Genomic_DNA"/>
</dbReference>
<dbReference type="Proteomes" id="UP000178017">
    <property type="component" value="Unassembled WGS sequence"/>
</dbReference>
<reference evidence="1 2" key="1">
    <citation type="journal article" date="2016" name="Nat. Commun.">
        <title>Thousands of microbial genomes shed light on interconnected biogeochemical processes in an aquifer system.</title>
        <authorList>
            <person name="Anantharaman K."/>
            <person name="Brown C.T."/>
            <person name="Hug L.A."/>
            <person name="Sharon I."/>
            <person name="Castelle C.J."/>
            <person name="Probst A.J."/>
            <person name="Thomas B.C."/>
            <person name="Singh A."/>
            <person name="Wilkins M.J."/>
            <person name="Karaoz U."/>
            <person name="Brodie E.L."/>
            <person name="Williams K.H."/>
            <person name="Hubbard S.S."/>
            <person name="Banfield J.F."/>
        </authorList>
    </citation>
    <scope>NUCLEOTIDE SEQUENCE [LARGE SCALE GENOMIC DNA]</scope>
</reference>
<comment type="caution">
    <text evidence="1">The sequence shown here is derived from an EMBL/GenBank/DDBJ whole genome shotgun (WGS) entry which is preliminary data.</text>
</comment>
<dbReference type="AlphaFoldDB" id="A0A1F5MIM5"/>
<proteinExistence type="predicted"/>
<sequence>MSAIESRGCFEVRFPKIPTITSIRLFAGSESRLANCFLADQKAFMVVSDPIPTETSSEDQETTYRRLFEEDRPTIELLQFGHFCAQRAIEITDPQGQLIRVIDYRDQASFELMTGQFNRVLTSPPVFRIRDGVNQSIQATIFSDVKHTSQERLQVERAISYYNDVVSLEESPYPNHFKNDPDSIRDEVIPNSPAELVDHLLETMYNRETFDPNYFLAAIRLLRRLTAGVSFLDIERLYRYPPGKNVSLENILFLGSFEAVAHGILQDVLLRPPEQRFCELDALRIATVQKMSKQAGFKMNAHGGYSQ</sequence>
<accession>A0A1F5MIM5</accession>